<feature type="coiled-coil region" evidence="1">
    <location>
        <begin position="153"/>
        <end position="201"/>
    </location>
</feature>
<sequence>MGNHDKRIIPYGIDFNSIPKEDPNCKALIPISNAQPLAAIPPRPHSYSQSYFARPVLVAPPQPLLLEDKPSKGTIVKLPARTKLLPPKHNETLVGVKTNKKGEIVCAKYNTGQRTYFEGFRAHPSKVKFLPPEEAPKHALAKAEAPRKRCKTLADLEKLIEAQQATISSIESTLRLQNRCFLHTHEKVEDIEKNNKELEKRVSALEPPKPKK</sequence>
<keyword evidence="1" id="KW-0175">Coiled coil</keyword>
<dbReference type="AlphaFoldDB" id="A0A059Q0G2"/>
<accession>A0A059Q0G2</accession>
<reference evidence="2" key="1">
    <citation type="submission" date="2013-05" db="EMBL/GenBank/DDBJ databases">
        <title>Building the sugarcane genome for biotechnology and identifying evolutionary trends.</title>
        <authorList>
            <person name="De Setta N."/>
            <person name="Monteiro-Vitorello C.B."/>
            <person name="Metcalfe C.J."/>
            <person name="Cruz G.M.Q."/>
            <person name="Del Bem L.E."/>
            <person name="Vicentini R."/>
            <person name="Nogueira F.T.S."/>
            <person name="Campos R.A."/>
            <person name="Nunes S.L."/>
            <person name="Turrini P.C.G."/>
            <person name="Vieira A.P."/>
            <person name="Cruz E.A.O."/>
            <person name="Correa T.C.S."/>
            <person name="Hotta C.T."/>
            <person name="de Mello-Varani A."/>
            <person name="Vautrin S."/>
            <person name="Trindade A.S."/>
            <person name="Vilela M.M."/>
            <person name="Horta C.L."/>
            <person name="Sato P.M."/>
            <person name="de Andrade R.F."/>
            <person name="Nishiyama M.Y."/>
            <person name="Cardoso-Silva C.B."/>
            <person name="Scortecci K.C."/>
            <person name="Garcia A.A.F."/>
            <person name="Carneiro M.S."/>
            <person name="Kim C."/>
            <person name="Paterson A.H."/>
            <person name="Berges H."/>
            <person name="D'Hont A."/>
            <person name="de-Souza A.P."/>
            <person name="Souza G.M."/>
            <person name="Vincentz M."/>
            <person name="Kitajima J.P."/>
            <person name="Van Sluys M.-A."/>
        </authorList>
    </citation>
    <scope>NUCLEOTIDE SEQUENCE</scope>
</reference>
<dbReference type="EMBL" id="KF184820">
    <property type="protein sequence ID" value="AGT16758.1"/>
    <property type="molecule type" value="Genomic_DNA"/>
</dbReference>
<name>A0A059Q0G2_9POAL</name>
<protein>
    <submittedName>
        <fullName evidence="2">Uncharacterized protein</fullName>
    </submittedName>
</protein>
<evidence type="ECO:0000313" key="2">
    <source>
        <dbReference type="EMBL" id="AGT16758.1"/>
    </source>
</evidence>
<evidence type="ECO:0000256" key="1">
    <source>
        <dbReference type="SAM" id="Coils"/>
    </source>
</evidence>
<gene>
    <name evidence="2" type="ORF">SHCRBa_002_D10_R_10</name>
</gene>
<proteinExistence type="predicted"/>
<organism evidence="2">
    <name type="scientific">Saccharum hybrid cultivar R570</name>
    <dbReference type="NCBI Taxonomy" id="131158"/>
    <lineage>
        <taxon>Eukaryota</taxon>
        <taxon>Viridiplantae</taxon>
        <taxon>Streptophyta</taxon>
        <taxon>Embryophyta</taxon>
        <taxon>Tracheophyta</taxon>
        <taxon>Spermatophyta</taxon>
        <taxon>Magnoliopsida</taxon>
        <taxon>Liliopsida</taxon>
        <taxon>Poales</taxon>
        <taxon>Poaceae</taxon>
        <taxon>PACMAD clade</taxon>
        <taxon>Panicoideae</taxon>
        <taxon>Andropogonodae</taxon>
        <taxon>Andropogoneae</taxon>
        <taxon>Saccharinae</taxon>
        <taxon>Saccharum</taxon>
        <taxon>Saccharum officinarum species complex</taxon>
    </lineage>
</organism>